<sequence>MDRRKSLHQISRGQPDELRTARTDAENNPEHRDRSDVLVLLAGVFLGVSVLWQSQLGASKASAADCRKAQKLIDDSQDVPIKKAEREACHVTYGAEWETLEEGYLQNSVAQDVEVHYKRAAGGTFPLTQKEFDDVVDGANS</sequence>
<protein>
    <submittedName>
        <fullName evidence="2">Uncharacterized protein</fullName>
    </submittedName>
</protein>
<keyword evidence="3" id="KW-1185">Reference proteome</keyword>
<evidence type="ECO:0000313" key="3">
    <source>
        <dbReference type="Proteomes" id="UP001501074"/>
    </source>
</evidence>
<dbReference type="Proteomes" id="UP001501074">
    <property type="component" value="Unassembled WGS sequence"/>
</dbReference>
<name>A0ABP6ZPK5_9ACTN</name>
<gene>
    <name evidence="2" type="ORF">GCM10022223_33150</name>
</gene>
<comment type="caution">
    <text evidence="2">The sequence shown here is derived from an EMBL/GenBank/DDBJ whole genome shotgun (WGS) entry which is preliminary data.</text>
</comment>
<dbReference type="EMBL" id="BAAAZO010000005">
    <property type="protein sequence ID" value="GAA3614288.1"/>
    <property type="molecule type" value="Genomic_DNA"/>
</dbReference>
<reference evidence="3" key="1">
    <citation type="journal article" date="2019" name="Int. J. Syst. Evol. Microbiol.">
        <title>The Global Catalogue of Microorganisms (GCM) 10K type strain sequencing project: providing services to taxonomists for standard genome sequencing and annotation.</title>
        <authorList>
            <consortium name="The Broad Institute Genomics Platform"/>
            <consortium name="The Broad Institute Genome Sequencing Center for Infectious Disease"/>
            <person name="Wu L."/>
            <person name="Ma J."/>
        </authorList>
    </citation>
    <scope>NUCLEOTIDE SEQUENCE [LARGE SCALE GENOMIC DNA]</scope>
    <source>
        <strain evidence="3">JCM 16902</strain>
    </source>
</reference>
<evidence type="ECO:0000313" key="2">
    <source>
        <dbReference type="EMBL" id="GAA3614288.1"/>
    </source>
</evidence>
<dbReference type="RefSeq" id="WP_231487591.1">
    <property type="nucleotide sequence ID" value="NZ_BAAAZO010000005.1"/>
</dbReference>
<evidence type="ECO:0000256" key="1">
    <source>
        <dbReference type="SAM" id="MobiDB-lite"/>
    </source>
</evidence>
<feature type="region of interest" description="Disordered" evidence="1">
    <location>
        <begin position="1"/>
        <end position="33"/>
    </location>
</feature>
<accession>A0ABP6ZPK5</accession>
<feature type="compositionally biased region" description="Basic and acidic residues" evidence="1">
    <location>
        <begin position="14"/>
        <end position="33"/>
    </location>
</feature>
<proteinExistence type="predicted"/>
<organism evidence="2 3">
    <name type="scientific">Kineosporia mesophila</name>
    <dbReference type="NCBI Taxonomy" id="566012"/>
    <lineage>
        <taxon>Bacteria</taxon>
        <taxon>Bacillati</taxon>
        <taxon>Actinomycetota</taxon>
        <taxon>Actinomycetes</taxon>
        <taxon>Kineosporiales</taxon>
        <taxon>Kineosporiaceae</taxon>
        <taxon>Kineosporia</taxon>
    </lineage>
</organism>